<name>D2HTD3_AILME</name>
<evidence type="ECO:0000256" key="2">
    <source>
        <dbReference type="ARBA" id="ARBA00022737"/>
    </source>
</evidence>
<protein>
    <recommendedName>
        <fullName evidence="6">C2H2-type domain-containing protein</fullName>
    </recommendedName>
</protein>
<dbReference type="InParanoid" id="D2HTD3"/>
<dbReference type="GO" id="GO:0000981">
    <property type="term" value="F:DNA-binding transcription factor activity, RNA polymerase II-specific"/>
    <property type="evidence" value="ECO:0007669"/>
    <property type="project" value="TreeGrafter"/>
</dbReference>
<dbReference type="SUPFAM" id="SSF57667">
    <property type="entry name" value="beta-beta-alpha zinc fingers"/>
    <property type="match status" value="1"/>
</dbReference>
<dbReference type="GO" id="GO:0000978">
    <property type="term" value="F:RNA polymerase II cis-regulatory region sequence-specific DNA binding"/>
    <property type="evidence" value="ECO:0007669"/>
    <property type="project" value="TreeGrafter"/>
</dbReference>
<feature type="domain" description="C2H2-type" evidence="6">
    <location>
        <begin position="216"/>
        <end position="243"/>
    </location>
</feature>
<dbReference type="AlphaFoldDB" id="D2HTD3"/>
<evidence type="ECO:0000256" key="1">
    <source>
        <dbReference type="ARBA" id="ARBA00022723"/>
    </source>
</evidence>
<evidence type="ECO:0000259" key="6">
    <source>
        <dbReference type="PROSITE" id="PS50157"/>
    </source>
</evidence>
<dbReference type="InterPro" id="IPR013087">
    <property type="entry name" value="Znf_C2H2_type"/>
</dbReference>
<keyword evidence="3 5" id="KW-0863">Zinc-finger</keyword>
<keyword evidence="2" id="KW-0677">Repeat</keyword>
<dbReference type="PANTHER" id="PTHR23226:SF85">
    <property type="entry name" value="ZINC FINGER PROTEIN 397"/>
    <property type="match status" value="1"/>
</dbReference>
<dbReference type="Gene3D" id="3.30.160.60">
    <property type="entry name" value="Classic Zinc Finger"/>
    <property type="match status" value="1"/>
</dbReference>
<dbReference type="EMBL" id="GL193341">
    <property type="protein sequence ID" value="EFB28819.1"/>
    <property type="molecule type" value="Genomic_DNA"/>
</dbReference>
<dbReference type="InterPro" id="IPR036236">
    <property type="entry name" value="Znf_C2H2_sf"/>
</dbReference>
<reference evidence="7" key="1">
    <citation type="journal article" date="2010" name="Nature">
        <title>The sequence and de novo assembly of the giant panda genome.</title>
        <authorList>
            <person name="Li R."/>
            <person name="Fan W."/>
            <person name="Tian G."/>
            <person name="Zhu H."/>
            <person name="He L."/>
            <person name="Cai J."/>
            <person name="Huang Q."/>
            <person name="Cai Q."/>
            <person name="Li B."/>
            <person name="Bai Y."/>
            <person name="Zhang Z."/>
            <person name="Zhang Y."/>
            <person name="Wang W."/>
            <person name="Li J."/>
            <person name="Wei F."/>
            <person name="Li H."/>
            <person name="Jian M."/>
            <person name="Li J."/>
            <person name="Zhang Z."/>
            <person name="Nielsen R."/>
            <person name="Li D."/>
            <person name="Gu W."/>
            <person name="Yang Z."/>
            <person name="Xuan Z."/>
            <person name="Ryder O.A."/>
            <person name="Leung F.C."/>
            <person name="Zhou Y."/>
            <person name="Cao J."/>
            <person name="Sun X."/>
            <person name="Fu Y."/>
            <person name="Fang X."/>
            <person name="Guo X."/>
            <person name="Wang B."/>
            <person name="Hou R."/>
            <person name="Shen F."/>
            <person name="Mu B."/>
            <person name="Ni P."/>
            <person name="Lin R."/>
            <person name="Qian W."/>
            <person name="Wang G."/>
            <person name="Yu C."/>
            <person name="Nie W."/>
            <person name="Wang J."/>
            <person name="Wu Z."/>
            <person name="Liang H."/>
            <person name="Min J."/>
            <person name="Wu Q."/>
            <person name="Cheng S."/>
            <person name="Ruan J."/>
            <person name="Wang M."/>
            <person name="Shi Z."/>
            <person name="Wen M."/>
            <person name="Liu B."/>
            <person name="Ren X."/>
            <person name="Zheng H."/>
            <person name="Dong D."/>
            <person name="Cook K."/>
            <person name="Shan G."/>
            <person name="Zhang H."/>
            <person name="Kosiol C."/>
            <person name="Xie X."/>
            <person name="Lu Z."/>
            <person name="Zheng H."/>
            <person name="Li Y."/>
            <person name="Steiner C.C."/>
            <person name="Lam T.T."/>
            <person name="Lin S."/>
            <person name="Zhang Q."/>
            <person name="Li G."/>
            <person name="Tian J."/>
            <person name="Gong T."/>
            <person name="Liu H."/>
            <person name="Zhang D."/>
            <person name="Fang L."/>
            <person name="Ye C."/>
            <person name="Zhang J."/>
            <person name="Hu W."/>
            <person name="Xu A."/>
            <person name="Ren Y."/>
            <person name="Zhang G."/>
            <person name="Bruford M.W."/>
            <person name="Li Q."/>
            <person name="Ma L."/>
            <person name="Guo Y."/>
            <person name="An N."/>
            <person name="Hu Y."/>
            <person name="Zheng Y."/>
            <person name="Shi Y."/>
            <person name="Li Z."/>
            <person name="Liu Q."/>
            <person name="Chen Y."/>
            <person name="Zhao J."/>
            <person name="Qu N."/>
            <person name="Zhao S."/>
            <person name="Tian F."/>
            <person name="Wang X."/>
            <person name="Wang H."/>
            <person name="Xu L."/>
            <person name="Liu X."/>
            <person name="Vinar T."/>
            <person name="Wang Y."/>
            <person name="Lam T.W."/>
            <person name="Yiu S.M."/>
            <person name="Liu S."/>
            <person name="Zhang H."/>
            <person name="Li D."/>
            <person name="Huang Y."/>
            <person name="Wang X."/>
            <person name="Yang G."/>
            <person name="Jiang Z."/>
            <person name="Wang J."/>
            <person name="Qin N."/>
            <person name="Li L."/>
            <person name="Li J."/>
            <person name="Bolund L."/>
            <person name="Kristiansen K."/>
            <person name="Wong G.K."/>
            <person name="Olson M."/>
            <person name="Zhang X."/>
            <person name="Li S."/>
            <person name="Yang H."/>
            <person name="Wang J."/>
            <person name="Wang J."/>
        </authorList>
    </citation>
    <scope>NUCLEOTIDE SEQUENCE [LARGE SCALE GENOMIC DNA]</scope>
</reference>
<dbReference type="GO" id="GO:0008270">
    <property type="term" value="F:zinc ion binding"/>
    <property type="evidence" value="ECO:0007669"/>
    <property type="project" value="UniProtKB-KW"/>
</dbReference>
<dbReference type="PROSITE" id="PS50157">
    <property type="entry name" value="ZINC_FINGER_C2H2_2"/>
    <property type="match status" value="1"/>
</dbReference>
<dbReference type="FunFam" id="3.30.160.60:FF:001155">
    <property type="entry name" value="Zinc finger 30C"/>
    <property type="match status" value="1"/>
</dbReference>
<keyword evidence="1" id="KW-0479">Metal-binding</keyword>
<evidence type="ECO:0000256" key="4">
    <source>
        <dbReference type="ARBA" id="ARBA00022833"/>
    </source>
</evidence>
<sequence length="295" mass="31195">MAYKRSSCSESFADSSMLQHQHTECGKSLSRSSHLLIHQVPHGDLFTGLTNDEINHSKSNNCLIPEGWDQISGTPVRRMPRDQGTTRMRVTQSVGLGLGCPGDPQAQQPDLEAVPSEGGSRGAAFHGNAVGVGISCPESGGDQLRLAAPPDVMQETCGRGISLALPLPQGLLQSPDSKLTLHDEPEAAMAAKFTCSDCGNNFPASSRLLHTGEQPYICSECGKRFTQSSSLIQQRKIHLAEKPHLGVECGCGSSQHVHLISHPANALRGVAVCSTSVSSAGKPSARGLTSPDEPM</sequence>
<keyword evidence="4" id="KW-0862">Zinc</keyword>
<accession>D2HTD3</accession>
<evidence type="ECO:0000256" key="3">
    <source>
        <dbReference type="ARBA" id="ARBA00022771"/>
    </source>
</evidence>
<evidence type="ECO:0000313" key="7">
    <source>
        <dbReference type="EMBL" id="EFB28819.1"/>
    </source>
</evidence>
<organism evidence="7">
    <name type="scientific">Ailuropoda melanoleuca</name>
    <name type="common">Giant panda</name>
    <dbReference type="NCBI Taxonomy" id="9646"/>
    <lineage>
        <taxon>Eukaryota</taxon>
        <taxon>Metazoa</taxon>
        <taxon>Chordata</taxon>
        <taxon>Craniata</taxon>
        <taxon>Vertebrata</taxon>
        <taxon>Euteleostomi</taxon>
        <taxon>Mammalia</taxon>
        <taxon>Eutheria</taxon>
        <taxon>Laurasiatheria</taxon>
        <taxon>Carnivora</taxon>
        <taxon>Caniformia</taxon>
        <taxon>Ursidae</taxon>
        <taxon>Ailuropoda</taxon>
    </lineage>
</organism>
<evidence type="ECO:0000256" key="5">
    <source>
        <dbReference type="PROSITE-ProRule" id="PRU00042"/>
    </source>
</evidence>
<dbReference type="PANTHER" id="PTHR23226">
    <property type="entry name" value="ZINC FINGER AND SCAN DOMAIN-CONTAINING"/>
    <property type="match status" value="1"/>
</dbReference>
<proteinExistence type="predicted"/>
<gene>
    <name evidence="7" type="ORF">PANDA_015419</name>
</gene>
<dbReference type="Pfam" id="PF00096">
    <property type="entry name" value="zf-C2H2"/>
    <property type="match status" value="1"/>
</dbReference>